<keyword evidence="6" id="KW-0472">Membrane</keyword>
<evidence type="ECO:0000256" key="4">
    <source>
        <dbReference type="ARBA" id="ARBA00022679"/>
    </source>
</evidence>
<protein>
    <submittedName>
        <fullName evidence="7">CDP-glycerol glycerophosphotransferase (TagB/SpsB family)</fullName>
    </submittedName>
</protein>
<dbReference type="EMBL" id="JAVDYG010000001">
    <property type="protein sequence ID" value="MDR7361754.1"/>
    <property type="molecule type" value="Genomic_DNA"/>
</dbReference>
<comment type="subcellular location">
    <subcellularLocation>
        <location evidence="1">Cell membrane</location>
        <topology evidence="1">Peripheral membrane protein</topology>
    </subcellularLocation>
</comment>
<dbReference type="Gene3D" id="3.40.50.11820">
    <property type="match status" value="1"/>
</dbReference>
<evidence type="ECO:0000256" key="3">
    <source>
        <dbReference type="ARBA" id="ARBA00022475"/>
    </source>
</evidence>
<evidence type="ECO:0000313" key="8">
    <source>
        <dbReference type="Proteomes" id="UP001183648"/>
    </source>
</evidence>
<evidence type="ECO:0000256" key="2">
    <source>
        <dbReference type="ARBA" id="ARBA00010488"/>
    </source>
</evidence>
<comment type="caution">
    <text evidence="7">The sequence shown here is derived from an EMBL/GenBank/DDBJ whole genome shotgun (WGS) entry which is preliminary data.</text>
</comment>
<reference evidence="7 8" key="1">
    <citation type="submission" date="2023-07" db="EMBL/GenBank/DDBJ databases">
        <title>Sequencing the genomes of 1000 actinobacteria strains.</title>
        <authorList>
            <person name="Klenk H.-P."/>
        </authorList>
    </citation>
    <scope>NUCLEOTIDE SEQUENCE [LARGE SCALE GENOMIC DNA]</scope>
    <source>
        <strain evidence="7 8">DSM 19426</strain>
    </source>
</reference>
<dbReference type="InterPro" id="IPR007554">
    <property type="entry name" value="Glycerophosphate_synth"/>
</dbReference>
<evidence type="ECO:0000256" key="6">
    <source>
        <dbReference type="ARBA" id="ARBA00023136"/>
    </source>
</evidence>
<name>A0ABU2BUQ0_9ACTN</name>
<dbReference type="InterPro" id="IPR043149">
    <property type="entry name" value="TagF_N"/>
</dbReference>
<dbReference type="Pfam" id="PF04464">
    <property type="entry name" value="Glyphos_transf"/>
    <property type="match status" value="1"/>
</dbReference>
<comment type="similarity">
    <text evidence="2">Belongs to the CDP-glycerol glycerophosphotransferase family.</text>
</comment>
<evidence type="ECO:0000313" key="7">
    <source>
        <dbReference type="EMBL" id="MDR7361754.1"/>
    </source>
</evidence>
<keyword evidence="4" id="KW-0808">Transferase</keyword>
<dbReference type="PANTHER" id="PTHR37316:SF3">
    <property type="entry name" value="TEICHOIC ACID GLYCEROL-PHOSPHATE TRANSFERASE"/>
    <property type="match status" value="1"/>
</dbReference>
<accession>A0ABU2BUQ0</accession>
<evidence type="ECO:0000256" key="5">
    <source>
        <dbReference type="ARBA" id="ARBA00022944"/>
    </source>
</evidence>
<organism evidence="7 8">
    <name type="scientific">Nocardioides marmoribigeumensis</name>
    <dbReference type="NCBI Taxonomy" id="433649"/>
    <lineage>
        <taxon>Bacteria</taxon>
        <taxon>Bacillati</taxon>
        <taxon>Actinomycetota</taxon>
        <taxon>Actinomycetes</taxon>
        <taxon>Propionibacteriales</taxon>
        <taxon>Nocardioidaceae</taxon>
        <taxon>Nocardioides</taxon>
    </lineage>
</organism>
<evidence type="ECO:0000256" key="1">
    <source>
        <dbReference type="ARBA" id="ARBA00004202"/>
    </source>
</evidence>
<sequence length="906" mass="97354">MSSWGRLARAARHRLRGARERLGCRTRLVGLVRPEPWTTQAHLDALAEALREVSPTAVLLVARGDDDPVAGCDGTDLLLRLEPDAVLDPAVLRGAVDLARERGLPVVCPAGRGGPADPRNVVAPAARWTSTDASPLTARAVDVAATLGDATPGVAGAWWTPGAGDSHLPLAEQRRFRVDLAEERTRGLLELLRDLPPSLAALDLEEDLLARHLPRAYVDAIGGGPAHLEALRPLVRDLVEGHRVAHVPVSARRAAYAAAHGTWEDLALLLDHDGDHPTGLPYDAPSGLVDLPDGLSAAVSTMPEEWRRIEDVDRVSHAALLHAWREGDETHLLGVAWTDYRPGLEPDVQLGMGGVWLDTYVRPWEDGQVAVAVGRAHEHHVAAGFRVVAATGTELSYVRVGTSGRHHVIEPDWIPDPPRGAPRVVAAEVGDATLRVTLDAPVDRPGTLVGPRGRAHAGSLEGRVLTLPLTATSLGADGPLPSGRYRLDGPDVGAHPRLLAEPSDLHEGATGVALGVGPAGRLQVHVGTALTTTERSARGQRVLRERPPVRRPRTVLLEAFHGRSADDNVGPVARALHDRAPDLDLALVVDDPRVTPPPGVRAVVRRSAEWHELLRGAAAYVGNAAAPSWWTKPPGMVHLQTWHGTPLKRIGEDRGPGDLAVWRHRRDVAAQAAGWDALVSANPLSSRAFRTAFRYDGPMLESGYPRNDLLVDPERRAATGARVRRALGLSVDQRVVLYAPTWREHAGVRDAKPLFLDAPGVTAALPDAVVLVRGHYNAGGSADAFAGAQRVVDVTRFPDVAPLFCAADVLVTDYSSVMFDFALLDRPIVLLTPDLEHYRDVERGFYVDLESHAPGELVRTTSDVVDLLRAEDTGAAARAAFREEFCPWDDGRAAGRAADWVLAQLA</sequence>
<dbReference type="SUPFAM" id="SSF53756">
    <property type="entry name" value="UDP-Glycosyltransferase/glycogen phosphorylase"/>
    <property type="match status" value="1"/>
</dbReference>
<dbReference type="InterPro" id="IPR051612">
    <property type="entry name" value="Teichoic_Acid_Biosynth"/>
</dbReference>
<keyword evidence="3" id="KW-1003">Cell membrane</keyword>
<dbReference type="Gene3D" id="3.40.50.12580">
    <property type="match status" value="1"/>
</dbReference>
<dbReference type="InterPro" id="IPR043148">
    <property type="entry name" value="TagF_C"/>
</dbReference>
<gene>
    <name evidence="7" type="ORF">J2S63_001307</name>
</gene>
<proteinExistence type="inferred from homology"/>
<dbReference type="Proteomes" id="UP001183648">
    <property type="component" value="Unassembled WGS sequence"/>
</dbReference>
<dbReference type="RefSeq" id="WP_310300189.1">
    <property type="nucleotide sequence ID" value="NZ_BAAAPS010000001.1"/>
</dbReference>
<dbReference type="PANTHER" id="PTHR37316">
    <property type="entry name" value="TEICHOIC ACID GLYCEROL-PHOSPHATE PRIMASE"/>
    <property type="match status" value="1"/>
</dbReference>
<keyword evidence="5" id="KW-0777">Teichoic acid biosynthesis</keyword>
<keyword evidence="8" id="KW-1185">Reference proteome</keyword>